<gene>
    <name evidence="2" type="ORF">G2W53_026204</name>
</gene>
<reference evidence="2" key="1">
    <citation type="submission" date="2020-09" db="EMBL/GenBank/DDBJ databases">
        <title>Genome-Enabled Discovery of Anthraquinone Biosynthesis in Senna tora.</title>
        <authorList>
            <person name="Kang S.-H."/>
            <person name="Pandey R.P."/>
            <person name="Lee C.-M."/>
            <person name="Sim J.-S."/>
            <person name="Jeong J.-T."/>
            <person name="Choi B.-S."/>
            <person name="Jung M."/>
            <person name="Ginzburg D."/>
            <person name="Zhao K."/>
            <person name="Won S.Y."/>
            <person name="Oh T.-J."/>
            <person name="Yu Y."/>
            <person name="Kim N.-H."/>
            <person name="Lee O.R."/>
            <person name="Lee T.-H."/>
            <person name="Bashyal P."/>
            <person name="Kim T.-S."/>
            <person name="Lee W.-H."/>
            <person name="Kawkins C."/>
            <person name="Kim C.-K."/>
            <person name="Kim J.S."/>
            <person name="Ahn B.O."/>
            <person name="Rhee S.Y."/>
            <person name="Sohng J.K."/>
        </authorList>
    </citation>
    <scope>NUCLEOTIDE SEQUENCE</scope>
    <source>
        <tissue evidence="2">Leaf</tissue>
    </source>
</reference>
<accession>A0A834TGU1</accession>
<dbReference type="EMBL" id="JAAIUW010000008">
    <property type="protein sequence ID" value="KAF7820749.1"/>
    <property type="molecule type" value="Genomic_DNA"/>
</dbReference>
<evidence type="ECO:0000313" key="3">
    <source>
        <dbReference type="Proteomes" id="UP000634136"/>
    </source>
</evidence>
<protein>
    <submittedName>
        <fullName evidence="2">Uncharacterized protein</fullName>
    </submittedName>
</protein>
<dbReference type="AlphaFoldDB" id="A0A834TGU1"/>
<name>A0A834TGU1_9FABA</name>
<feature type="region of interest" description="Disordered" evidence="1">
    <location>
        <begin position="1"/>
        <end position="25"/>
    </location>
</feature>
<organism evidence="2 3">
    <name type="scientific">Senna tora</name>
    <dbReference type="NCBI Taxonomy" id="362788"/>
    <lineage>
        <taxon>Eukaryota</taxon>
        <taxon>Viridiplantae</taxon>
        <taxon>Streptophyta</taxon>
        <taxon>Embryophyta</taxon>
        <taxon>Tracheophyta</taxon>
        <taxon>Spermatophyta</taxon>
        <taxon>Magnoliopsida</taxon>
        <taxon>eudicotyledons</taxon>
        <taxon>Gunneridae</taxon>
        <taxon>Pentapetalae</taxon>
        <taxon>rosids</taxon>
        <taxon>fabids</taxon>
        <taxon>Fabales</taxon>
        <taxon>Fabaceae</taxon>
        <taxon>Caesalpinioideae</taxon>
        <taxon>Cassia clade</taxon>
        <taxon>Senna</taxon>
    </lineage>
</organism>
<keyword evidence="3" id="KW-1185">Reference proteome</keyword>
<dbReference type="Proteomes" id="UP000634136">
    <property type="component" value="Unassembled WGS sequence"/>
</dbReference>
<evidence type="ECO:0000313" key="2">
    <source>
        <dbReference type="EMBL" id="KAF7820749.1"/>
    </source>
</evidence>
<proteinExistence type="predicted"/>
<evidence type="ECO:0000256" key="1">
    <source>
        <dbReference type="SAM" id="MobiDB-lite"/>
    </source>
</evidence>
<sequence>MATSTSSFTANSIVSSSQRPPSALS</sequence>
<comment type="caution">
    <text evidence="2">The sequence shown here is derived from an EMBL/GenBank/DDBJ whole genome shotgun (WGS) entry which is preliminary data.</text>
</comment>